<accession>A0A8T0R110</accession>
<proteinExistence type="predicted"/>
<dbReference type="AlphaFoldDB" id="A0A8T0R110"/>
<dbReference type="Proteomes" id="UP000823388">
    <property type="component" value="Chromosome 6N"/>
</dbReference>
<keyword evidence="3" id="KW-1185">Reference proteome</keyword>
<evidence type="ECO:0000313" key="2">
    <source>
        <dbReference type="EMBL" id="KAG2578940.1"/>
    </source>
</evidence>
<organism evidence="2 3">
    <name type="scientific">Panicum virgatum</name>
    <name type="common">Blackwell switchgrass</name>
    <dbReference type="NCBI Taxonomy" id="38727"/>
    <lineage>
        <taxon>Eukaryota</taxon>
        <taxon>Viridiplantae</taxon>
        <taxon>Streptophyta</taxon>
        <taxon>Embryophyta</taxon>
        <taxon>Tracheophyta</taxon>
        <taxon>Spermatophyta</taxon>
        <taxon>Magnoliopsida</taxon>
        <taxon>Liliopsida</taxon>
        <taxon>Poales</taxon>
        <taxon>Poaceae</taxon>
        <taxon>PACMAD clade</taxon>
        <taxon>Panicoideae</taxon>
        <taxon>Panicodae</taxon>
        <taxon>Paniceae</taxon>
        <taxon>Panicinae</taxon>
        <taxon>Panicum</taxon>
        <taxon>Panicum sect. Hiantes</taxon>
    </lineage>
</organism>
<feature type="region of interest" description="Disordered" evidence="1">
    <location>
        <begin position="166"/>
        <end position="238"/>
    </location>
</feature>
<evidence type="ECO:0000313" key="3">
    <source>
        <dbReference type="Proteomes" id="UP000823388"/>
    </source>
</evidence>
<gene>
    <name evidence="2" type="ORF">PVAP13_6NG168312</name>
</gene>
<feature type="compositionally biased region" description="Basic and acidic residues" evidence="1">
    <location>
        <begin position="175"/>
        <end position="206"/>
    </location>
</feature>
<reference evidence="2" key="1">
    <citation type="submission" date="2020-05" db="EMBL/GenBank/DDBJ databases">
        <title>WGS assembly of Panicum virgatum.</title>
        <authorList>
            <person name="Lovell J.T."/>
            <person name="Jenkins J."/>
            <person name="Shu S."/>
            <person name="Juenger T.E."/>
            <person name="Schmutz J."/>
        </authorList>
    </citation>
    <scope>NUCLEOTIDE SEQUENCE</scope>
    <source>
        <strain evidence="2">AP13</strain>
    </source>
</reference>
<comment type="caution">
    <text evidence="2">The sequence shown here is derived from an EMBL/GenBank/DDBJ whole genome shotgun (WGS) entry which is preliminary data.</text>
</comment>
<evidence type="ECO:0000256" key="1">
    <source>
        <dbReference type="SAM" id="MobiDB-lite"/>
    </source>
</evidence>
<dbReference type="EMBL" id="CM029048">
    <property type="protein sequence ID" value="KAG2578940.1"/>
    <property type="molecule type" value="Genomic_DNA"/>
</dbReference>
<feature type="compositionally biased region" description="Low complexity" evidence="1">
    <location>
        <begin position="218"/>
        <end position="238"/>
    </location>
</feature>
<sequence length="238" mass="25723">MAFVPTPYNNVKWVIPDTNLHTQASKIKSNQIRHALGSVQISFFMKNEMARRPPPGRGLSDSICLPVDTSSRAFRRSYSEPRFSFAVIDKDYVLIKTIPISLRWSSFLADGDANCAKAPHGTVDVAMALAEQEPGGCVVDPHRTDFGRISATVPRVRSPPACKVTNGILGVHPAEATRGDDPVDKRGVGKSDGGDRTKVEDDKPLHPETPSSSDLGFRPASIPSSPLLPKPSRAASID</sequence>
<protein>
    <submittedName>
        <fullName evidence="2">Uncharacterized protein</fullName>
    </submittedName>
</protein>
<name>A0A8T0R110_PANVG</name>